<organism evidence="1 2">
    <name type="scientific">Niastella vici</name>
    <dbReference type="NCBI Taxonomy" id="1703345"/>
    <lineage>
        <taxon>Bacteria</taxon>
        <taxon>Pseudomonadati</taxon>
        <taxon>Bacteroidota</taxon>
        <taxon>Chitinophagia</taxon>
        <taxon>Chitinophagales</taxon>
        <taxon>Chitinophagaceae</taxon>
        <taxon>Niastella</taxon>
    </lineage>
</organism>
<gene>
    <name evidence="1" type="ORF">A3860_04905</name>
</gene>
<dbReference type="Proteomes" id="UP000192796">
    <property type="component" value="Unassembled WGS sequence"/>
</dbReference>
<evidence type="ECO:0000313" key="1">
    <source>
        <dbReference type="EMBL" id="OQP61059.1"/>
    </source>
</evidence>
<protein>
    <submittedName>
        <fullName evidence="1">Uncharacterized protein</fullName>
    </submittedName>
</protein>
<dbReference type="AlphaFoldDB" id="A0A1V9FRP3"/>
<sequence>MKKKDNSRRRYVTLLKLEQWLAIALYKRQIIQDPPEVSGGFFLFLTVYNVCKWIKQIFINSMESI</sequence>
<name>A0A1V9FRP3_9BACT</name>
<comment type="caution">
    <text evidence="1">The sequence shown here is derived from an EMBL/GenBank/DDBJ whole genome shotgun (WGS) entry which is preliminary data.</text>
</comment>
<dbReference type="EMBL" id="LVYD01000058">
    <property type="protein sequence ID" value="OQP61059.1"/>
    <property type="molecule type" value="Genomic_DNA"/>
</dbReference>
<accession>A0A1V9FRP3</accession>
<keyword evidence="2" id="KW-1185">Reference proteome</keyword>
<reference evidence="1 2" key="1">
    <citation type="submission" date="2016-03" db="EMBL/GenBank/DDBJ databases">
        <title>Niastella vici sp. nov., isolated from farmland soil.</title>
        <authorList>
            <person name="Chen L."/>
            <person name="Wang D."/>
            <person name="Yang S."/>
            <person name="Wang G."/>
        </authorList>
    </citation>
    <scope>NUCLEOTIDE SEQUENCE [LARGE SCALE GENOMIC DNA]</scope>
    <source>
        <strain evidence="1 2">DJ57</strain>
    </source>
</reference>
<evidence type="ECO:0000313" key="2">
    <source>
        <dbReference type="Proteomes" id="UP000192796"/>
    </source>
</evidence>
<dbReference type="STRING" id="1703345.A3860_04905"/>
<proteinExistence type="predicted"/>